<evidence type="ECO:0000313" key="2">
    <source>
        <dbReference type="Proteomes" id="UP000305948"/>
    </source>
</evidence>
<dbReference type="OrthoDB" id="3208495at2759"/>
<dbReference type="InterPro" id="IPR041078">
    <property type="entry name" value="Plavaka"/>
</dbReference>
<dbReference type="AlphaFoldDB" id="A0A5C3MRV6"/>
<dbReference type="Pfam" id="PF18759">
    <property type="entry name" value="Plavaka"/>
    <property type="match status" value="1"/>
</dbReference>
<organism evidence="1 2">
    <name type="scientific">Heliocybe sulcata</name>
    <dbReference type="NCBI Taxonomy" id="5364"/>
    <lineage>
        <taxon>Eukaryota</taxon>
        <taxon>Fungi</taxon>
        <taxon>Dikarya</taxon>
        <taxon>Basidiomycota</taxon>
        <taxon>Agaricomycotina</taxon>
        <taxon>Agaricomycetes</taxon>
        <taxon>Gloeophyllales</taxon>
        <taxon>Gloeophyllaceae</taxon>
        <taxon>Heliocybe</taxon>
    </lineage>
</organism>
<accession>A0A5C3MRV6</accession>
<gene>
    <name evidence="1" type="ORF">OE88DRAFT_1714347</name>
</gene>
<protein>
    <submittedName>
        <fullName evidence="1">Uncharacterized protein</fullName>
    </submittedName>
</protein>
<dbReference type="EMBL" id="ML213522">
    <property type="protein sequence ID" value="TFK47770.1"/>
    <property type="molecule type" value="Genomic_DNA"/>
</dbReference>
<sequence length="434" mass="49730">MNWMWNGSHTKSLDELNKLVHDVLLAPDFRQEHLASFDAKRETSRLDLSLMQQSDGSSNAIDAWREVDVLIDVPDGKPHRTAAEGGIPTFAVPGLHHRSITQVIKAAWTDLGGLRFHYTPFKEFWQQPEQELPQRIYGELYLSDAFIKAHKELLELPTEPGCTLERVVCGLMFWSDSTHLASFGNASLWPIYMFFGNQSKYDHVKPKSGACHHIAYIPKLPDTFHDWFFDLTGTGPTADVLTHCRHEVMHAVWSLLLDNEFLQAYEHGIVLQCGDGIMRRVYPCIFTYSADYPEKILLATIRNLGSCPCPRCKTPKAKISEIRMKRDEARQLKDARVDDSYFRRLVEKARNFIYRDVKGVKSSWVESLLGKESLVPTKNAFSDKLSRFGFNVFSVLVIDLLHEFELGVWKATFTHLLQILYAQGDDAIQRLNQQ</sequence>
<proteinExistence type="predicted"/>
<dbReference type="STRING" id="5364.A0A5C3MRV6"/>
<keyword evidence="2" id="KW-1185">Reference proteome</keyword>
<dbReference type="Proteomes" id="UP000305948">
    <property type="component" value="Unassembled WGS sequence"/>
</dbReference>
<name>A0A5C3MRV6_9AGAM</name>
<evidence type="ECO:0000313" key="1">
    <source>
        <dbReference type="EMBL" id="TFK47770.1"/>
    </source>
</evidence>
<reference evidence="1 2" key="1">
    <citation type="journal article" date="2019" name="Nat. Ecol. Evol.">
        <title>Megaphylogeny resolves global patterns of mushroom evolution.</title>
        <authorList>
            <person name="Varga T."/>
            <person name="Krizsan K."/>
            <person name="Foldi C."/>
            <person name="Dima B."/>
            <person name="Sanchez-Garcia M."/>
            <person name="Sanchez-Ramirez S."/>
            <person name="Szollosi G.J."/>
            <person name="Szarkandi J.G."/>
            <person name="Papp V."/>
            <person name="Albert L."/>
            <person name="Andreopoulos W."/>
            <person name="Angelini C."/>
            <person name="Antonin V."/>
            <person name="Barry K.W."/>
            <person name="Bougher N.L."/>
            <person name="Buchanan P."/>
            <person name="Buyck B."/>
            <person name="Bense V."/>
            <person name="Catcheside P."/>
            <person name="Chovatia M."/>
            <person name="Cooper J."/>
            <person name="Damon W."/>
            <person name="Desjardin D."/>
            <person name="Finy P."/>
            <person name="Geml J."/>
            <person name="Haridas S."/>
            <person name="Hughes K."/>
            <person name="Justo A."/>
            <person name="Karasinski D."/>
            <person name="Kautmanova I."/>
            <person name="Kiss B."/>
            <person name="Kocsube S."/>
            <person name="Kotiranta H."/>
            <person name="LaButti K.M."/>
            <person name="Lechner B.E."/>
            <person name="Liimatainen K."/>
            <person name="Lipzen A."/>
            <person name="Lukacs Z."/>
            <person name="Mihaltcheva S."/>
            <person name="Morgado L.N."/>
            <person name="Niskanen T."/>
            <person name="Noordeloos M.E."/>
            <person name="Ohm R.A."/>
            <person name="Ortiz-Santana B."/>
            <person name="Ovrebo C."/>
            <person name="Racz N."/>
            <person name="Riley R."/>
            <person name="Savchenko A."/>
            <person name="Shiryaev A."/>
            <person name="Soop K."/>
            <person name="Spirin V."/>
            <person name="Szebenyi C."/>
            <person name="Tomsovsky M."/>
            <person name="Tulloss R.E."/>
            <person name="Uehling J."/>
            <person name="Grigoriev I.V."/>
            <person name="Vagvolgyi C."/>
            <person name="Papp T."/>
            <person name="Martin F.M."/>
            <person name="Miettinen O."/>
            <person name="Hibbett D.S."/>
            <person name="Nagy L.G."/>
        </authorList>
    </citation>
    <scope>NUCLEOTIDE SEQUENCE [LARGE SCALE GENOMIC DNA]</scope>
    <source>
        <strain evidence="1 2">OMC1185</strain>
    </source>
</reference>